<dbReference type="Gene3D" id="3.40.5.90">
    <property type="entry name" value="CDGSH iron-sulfur domain, mitoNEET-type"/>
    <property type="match status" value="2"/>
</dbReference>
<reference evidence="7" key="1">
    <citation type="journal article" date="2020" name="Microbiol. Resour. Announc.">
        <title>Draft Genome Sequences of Thiorhodococcus mannitoliphagus and Thiorhodococcus minor, Purple Sulfur Photosynthetic Bacteria in the Gammaproteobacterial Family Chromatiaceae.</title>
        <authorList>
            <person name="Aviles F.A."/>
            <person name="Meyer T.E."/>
            <person name="Kyndt J.A."/>
        </authorList>
    </citation>
    <scope>NUCLEOTIDE SEQUENCE [LARGE SCALE GENOMIC DNA]</scope>
    <source>
        <strain evidence="7">DSM 18266</strain>
    </source>
</reference>
<name>A0A6P1DYW6_9GAMM</name>
<evidence type="ECO:0000256" key="2">
    <source>
        <dbReference type="ARBA" id="ARBA00022723"/>
    </source>
</evidence>
<evidence type="ECO:0000259" key="5">
    <source>
        <dbReference type="SMART" id="SM00704"/>
    </source>
</evidence>
<evidence type="ECO:0000313" key="6">
    <source>
        <dbReference type="EMBL" id="NEX22869.1"/>
    </source>
</evidence>
<dbReference type="AlphaFoldDB" id="A0A6P1DYW6"/>
<keyword evidence="1" id="KW-0001">2Fe-2S</keyword>
<keyword evidence="3" id="KW-0408">Iron</keyword>
<dbReference type="SMART" id="SM00704">
    <property type="entry name" value="ZnF_CDGSH"/>
    <property type="match status" value="2"/>
</dbReference>
<keyword evidence="7" id="KW-1185">Reference proteome</keyword>
<evidence type="ECO:0000256" key="3">
    <source>
        <dbReference type="ARBA" id="ARBA00023004"/>
    </source>
</evidence>
<dbReference type="GO" id="GO:0005737">
    <property type="term" value="C:cytoplasm"/>
    <property type="evidence" value="ECO:0007669"/>
    <property type="project" value="UniProtKB-ARBA"/>
</dbReference>
<protein>
    <recommendedName>
        <fullName evidence="5">Iron-binding zinc finger CDGSH type domain-containing protein</fullName>
    </recommendedName>
</protein>
<evidence type="ECO:0000256" key="1">
    <source>
        <dbReference type="ARBA" id="ARBA00022714"/>
    </source>
</evidence>
<dbReference type="GO" id="GO:0051537">
    <property type="term" value="F:2 iron, 2 sulfur cluster binding"/>
    <property type="evidence" value="ECO:0007669"/>
    <property type="project" value="UniProtKB-KW"/>
</dbReference>
<dbReference type="GO" id="GO:0046872">
    <property type="term" value="F:metal ion binding"/>
    <property type="evidence" value="ECO:0007669"/>
    <property type="project" value="UniProtKB-KW"/>
</dbReference>
<dbReference type="Pfam" id="PF09360">
    <property type="entry name" value="zf-CDGSH"/>
    <property type="match status" value="2"/>
</dbReference>
<dbReference type="Gene3D" id="3.30.70.20">
    <property type="match status" value="1"/>
</dbReference>
<dbReference type="PANTHER" id="PTHR46491">
    <property type="entry name" value="CDGSH IRON SULFUR DOMAIN PROTEIN HOMOLOG"/>
    <property type="match status" value="1"/>
</dbReference>
<dbReference type="EMBL" id="JAAIJR010000133">
    <property type="protein sequence ID" value="NEX22869.1"/>
    <property type="molecule type" value="Genomic_DNA"/>
</dbReference>
<keyword evidence="2" id="KW-0479">Metal-binding</keyword>
<feature type="domain" description="Iron-binding zinc finger CDGSH type" evidence="5">
    <location>
        <begin position="102"/>
        <end position="139"/>
    </location>
</feature>
<organism evidence="6 7">
    <name type="scientific">Thiorhodococcus mannitoliphagus</name>
    <dbReference type="NCBI Taxonomy" id="329406"/>
    <lineage>
        <taxon>Bacteria</taxon>
        <taxon>Pseudomonadati</taxon>
        <taxon>Pseudomonadota</taxon>
        <taxon>Gammaproteobacteria</taxon>
        <taxon>Chromatiales</taxon>
        <taxon>Chromatiaceae</taxon>
        <taxon>Thiorhodococcus</taxon>
    </lineage>
</organism>
<gene>
    <name evidence="6" type="ORF">G3480_21625</name>
</gene>
<reference evidence="6 7" key="2">
    <citation type="submission" date="2020-02" db="EMBL/GenBank/DDBJ databases">
        <title>Genome sequences of Thiorhodococcus mannitoliphagus and Thiorhodococcus minor, purple sulfur photosynthetic bacteria in the gammaproteobacterial family, Chromatiaceae.</title>
        <authorList>
            <person name="Aviles F.A."/>
            <person name="Meyer T.E."/>
            <person name="Kyndt J.A."/>
        </authorList>
    </citation>
    <scope>NUCLEOTIDE SEQUENCE [LARGE SCALE GENOMIC DNA]</scope>
    <source>
        <strain evidence="6 7">DSM 18266</strain>
    </source>
</reference>
<evidence type="ECO:0000256" key="4">
    <source>
        <dbReference type="ARBA" id="ARBA00023014"/>
    </source>
</evidence>
<dbReference type="Proteomes" id="UP000471640">
    <property type="component" value="Unassembled WGS sequence"/>
</dbReference>
<dbReference type="InterPro" id="IPR018967">
    <property type="entry name" value="FeS-contain_CDGSH-typ"/>
</dbReference>
<dbReference type="PANTHER" id="PTHR46491:SF3">
    <property type="entry name" value="CDGSH IRON-SULFUR DOMAIN-CONTAINING PROTEIN 3, MITOCHONDRIAL"/>
    <property type="match status" value="1"/>
</dbReference>
<dbReference type="RefSeq" id="WP_164655962.1">
    <property type="nucleotide sequence ID" value="NZ_JAAIJR010000133.1"/>
</dbReference>
<evidence type="ECO:0000313" key="7">
    <source>
        <dbReference type="Proteomes" id="UP000471640"/>
    </source>
</evidence>
<proteinExistence type="predicted"/>
<dbReference type="InterPro" id="IPR010693">
    <property type="entry name" value="Divergent_4Fe-4S_mono-cluster"/>
</dbReference>
<dbReference type="InterPro" id="IPR042216">
    <property type="entry name" value="MitoNEET_CISD"/>
</dbReference>
<comment type="caution">
    <text evidence="6">The sequence shown here is derived from an EMBL/GenBank/DDBJ whole genome shotgun (WGS) entry which is preliminary data.</text>
</comment>
<keyword evidence="4" id="KW-0411">Iron-sulfur</keyword>
<dbReference type="InterPro" id="IPR052950">
    <property type="entry name" value="CISD"/>
</dbReference>
<accession>A0A6P1DYW6</accession>
<feature type="domain" description="Iron-binding zinc finger CDGSH type" evidence="5">
    <location>
        <begin position="177"/>
        <end position="214"/>
    </location>
</feature>
<dbReference type="Pfam" id="PF06902">
    <property type="entry name" value="Fer4_19"/>
    <property type="match status" value="1"/>
</dbReference>
<sequence>MSDKPVTHFKGEEIEVSFDSRLCIGVGECAKSAGELFVAGREPWCAPDHADKAEVREIVERCPSGALSYVDKAGHPEAAPAANEILVVYNGPYYLTGELEIEGVPEDMPGVRHRAALCRCGASKNKPFCDNSHAQAQFQDAGALGDSGPGLAGEGGPLSVRVIPDGPLKLQGNLTIKTGSGRAAWQGTGTALCRCGVSKNKPFCDGSHREAGFKSD</sequence>